<feature type="transmembrane region" description="Helical" evidence="1">
    <location>
        <begin position="29"/>
        <end position="47"/>
    </location>
</feature>
<gene>
    <name evidence="2" type="ORF">KB874_03535</name>
</gene>
<dbReference type="Pfam" id="PF10658">
    <property type="entry name" value="DUF2484"/>
    <property type="match status" value="1"/>
</dbReference>
<keyword evidence="1" id="KW-1133">Transmembrane helix</keyword>
<dbReference type="Proteomes" id="UP000681356">
    <property type="component" value="Unassembled WGS sequence"/>
</dbReference>
<sequence>MTPSLIAGFAWLLAANVLAMLPSKDNHWFRAYVLIAVGLPLLGWIWWQNGWVLAAVFLLAGMSVLRWPVRYLLRWVRGLFGGGQ</sequence>
<dbReference type="EMBL" id="JAGTUU010000001">
    <property type="protein sequence ID" value="MBS0123197.1"/>
    <property type="molecule type" value="Genomic_DNA"/>
</dbReference>
<feature type="transmembrane region" description="Helical" evidence="1">
    <location>
        <begin position="52"/>
        <end position="69"/>
    </location>
</feature>
<keyword evidence="3" id="KW-1185">Reference proteome</keyword>
<evidence type="ECO:0000313" key="2">
    <source>
        <dbReference type="EMBL" id="MBS0123197.1"/>
    </source>
</evidence>
<evidence type="ECO:0000256" key="1">
    <source>
        <dbReference type="SAM" id="Phobius"/>
    </source>
</evidence>
<reference evidence="2" key="1">
    <citation type="submission" date="2021-04" db="EMBL/GenBank/DDBJ databases">
        <authorList>
            <person name="Yoon J."/>
        </authorList>
    </citation>
    <scope>NUCLEOTIDE SEQUENCE</scope>
    <source>
        <strain evidence="2">KMU-90</strain>
    </source>
</reference>
<proteinExistence type="predicted"/>
<dbReference type="AlphaFoldDB" id="A0A8J8B6D3"/>
<dbReference type="InterPro" id="IPR018919">
    <property type="entry name" value="DUF2484"/>
</dbReference>
<keyword evidence="1" id="KW-0472">Membrane</keyword>
<dbReference type="RefSeq" id="WP_212535151.1">
    <property type="nucleotide sequence ID" value="NZ_JAGTUU010000001.1"/>
</dbReference>
<evidence type="ECO:0000313" key="3">
    <source>
        <dbReference type="Proteomes" id="UP000681356"/>
    </source>
</evidence>
<accession>A0A8J8B6D3</accession>
<organism evidence="2 3">
    <name type="scientific">Thetidibacter halocola</name>
    <dbReference type="NCBI Taxonomy" id="2827239"/>
    <lineage>
        <taxon>Bacteria</taxon>
        <taxon>Pseudomonadati</taxon>
        <taxon>Pseudomonadota</taxon>
        <taxon>Alphaproteobacteria</taxon>
        <taxon>Rhodobacterales</taxon>
        <taxon>Roseobacteraceae</taxon>
        <taxon>Thetidibacter</taxon>
    </lineage>
</organism>
<protein>
    <submittedName>
        <fullName evidence="2">DUF2484 family protein</fullName>
    </submittedName>
</protein>
<comment type="caution">
    <text evidence="2">The sequence shown here is derived from an EMBL/GenBank/DDBJ whole genome shotgun (WGS) entry which is preliminary data.</text>
</comment>
<keyword evidence="1" id="KW-0812">Transmembrane</keyword>
<name>A0A8J8B6D3_9RHOB</name>